<comment type="caution">
    <text evidence="14">The sequence shown here is derived from an EMBL/GenBank/DDBJ whole genome shotgun (WGS) entry which is preliminary data.</text>
</comment>
<evidence type="ECO:0000313" key="14">
    <source>
        <dbReference type="EMBL" id="MBH8596035.1"/>
    </source>
</evidence>
<dbReference type="GO" id="GO:0004729">
    <property type="term" value="F:oxygen-dependent protoporphyrinogen oxidase activity"/>
    <property type="evidence" value="ECO:0007669"/>
    <property type="project" value="UniProtKB-UniRule"/>
</dbReference>
<dbReference type="GO" id="GO:0005737">
    <property type="term" value="C:cytoplasm"/>
    <property type="evidence" value="ECO:0007669"/>
    <property type="project" value="UniProtKB-SubCell"/>
</dbReference>
<proteinExistence type="inferred from homology"/>
<dbReference type="RefSeq" id="WP_181732553.1">
    <property type="nucleotide sequence ID" value="NZ_JACEIR010000009.1"/>
</dbReference>
<dbReference type="NCBIfam" id="TIGR00562">
    <property type="entry name" value="proto_IX_ox"/>
    <property type="match status" value="1"/>
</dbReference>
<dbReference type="InterPro" id="IPR036188">
    <property type="entry name" value="FAD/NAD-bd_sf"/>
</dbReference>
<keyword evidence="10 11" id="KW-0350">Heme biosynthesis</keyword>
<feature type="coiled-coil region" evidence="12">
    <location>
        <begin position="230"/>
        <end position="271"/>
    </location>
</feature>
<keyword evidence="9 11" id="KW-0560">Oxidoreductase</keyword>
<evidence type="ECO:0000256" key="9">
    <source>
        <dbReference type="ARBA" id="ARBA00023002"/>
    </source>
</evidence>
<dbReference type="Gene3D" id="3.50.50.60">
    <property type="entry name" value="FAD/NAD(P)-binding domain"/>
    <property type="match status" value="1"/>
</dbReference>
<dbReference type="Pfam" id="PF01593">
    <property type="entry name" value="Amino_oxidase"/>
    <property type="match status" value="1"/>
</dbReference>
<dbReference type="Gene3D" id="1.10.3110.10">
    <property type="entry name" value="protoporphyrinogen ix oxidase, domain 3"/>
    <property type="match status" value="1"/>
</dbReference>
<dbReference type="SUPFAM" id="SSF51905">
    <property type="entry name" value="FAD/NAD(P)-binding domain"/>
    <property type="match status" value="1"/>
</dbReference>
<dbReference type="GO" id="GO:0006783">
    <property type="term" value="P:heme biosynthetic process"/>
    <property type="evidence" value="ECO:0007669"/>
    <property type="project" value="UniProtKB-UniRule"/>
</dbReference>
<evidence type="ECO:0000256" key="11">
    <source>
        <dbReference type="RuleBase" id="RU364052"/>
    </source>
</evidence>
<evidence type="ECO:0000256" key="10">
    <source>
        <dbReference type="ARBA" id="ARBA00023133"/>
    </source>
</evidence>
<dbReference type="AlphaFoldDB" id="A0A8I1AFB4"/>
<reference evidence="14 15" key="1">
    <citation type="submission" date="2020-12" db="EMBL/GenBank/DDBJ databases">
        <title>WGS of Thermoactinomyces spp.</title>
        <authorList>
            <person name="Cheng K."/>
        </authorList>
    </citation>
    <scope>NUCLEOTIDE SEQUENCE [LARGE SCALE GENOMIC DNA]</scope>
    <source>
        <strain evidence="15">CICC 10671\DSM 43846</strain>
    </source>
</reference>
<evidence type="ECO:0000256" key="7">
    <source>
        <dbReference type="ARBA" id="ARBA00022630"/>
    </source>
</evidence>
<dbReference type="EMBL" id="JAECVW010000008">
    <property type="protein sequence ID" value="MBH8596035.1"/>
    <property type="molecule type" value="Genomic_DNA"/>
</dbReference>
<comment type="similarity">
    <text evidence="4 11">Belongs to the protoporphyrinogen/coproporphyrinogen oxidase family. Coproporphyrinogen III oxidase subfamily.</text>
</comment>
<feature type="domain" description="Amine oxidase" evidence="13">
    <location>
        <begin position="15"/>
        <end position="463"/>
    </location>
</feature>
<keyword evidence="8 11" id="KW-0274">FAD</keyword>
<evidence type="ECO:0000256" key="8">
    <source>
        <dbReference type="ARBA" id="ARBA00022827"/>
    </source>
</evidence>
<sequence length="468" mass="52122">MNVQTPHVVIAGAGMTGLSAAYYLQKTLKEKGQKWQITLLEASGRLGGKVKTLVRDGFVMEQGPDSFLERKKSAFELAEDLGLEDQLVRNQTGQAYILHKDELLPIPEGAVMGVPTRIMPFVLTPLVSPAGKVRAAVDLVLPRSNVAEGEDRSVGAFFRHRLGSEVVDRIIEPLLSGIYAGDIDQMSLLSTFPQYAEMEKKYRSMILGMKSMRPPKTKSDKPKGAFLTLKNGLQAMVEELEAQLQDVRVIKEEQLKRVEKQEQKYRLYLEQGEPLEADAVILALPHEVNRQVLGQADFLKPLNDRPTSVATVLLAFSEETAPKTKDGTGFLIPRVEPYTITACTWTHKKWPHTTPPGKALLRCYVGRAGDEEIVYKSDEEIVEVVLSDLKRITAFNGEPEFTHVTRWKKAMPQFVVGFPDWLKQLKEQMSIHYPGVFMAGSSYGASGIPDCISHGKKAVQDVIEYLSA</sequence>
<evidence type="ECO:0000256" key="5">
    <source>
        <dbReference type="ARBA" id="ARBA00012402"/>
    </source>
</evidence>
<organism evidence="14 15">
    <name type="scientific">Thermoactinomyces intermedius</name>
    <dbReference type="NCBI Taxonomy" id="2024"/>
    <lineage>
        <taxon>Bacteria</taxon>
        <taxon>Bacillati</taxon>
        <taxon>Bacillota</taxon>
        <taxon>Bacilli</taxon>
        <taxon>Bacillales</taxon>
        <taxon>Thermoactinomycetaceae</taxon>
        <taxon>Thermoactinomyces</taxon>
    </lineage>
</organism>
<dbReference type="InterPro" id="IPR050464">
    <property type="entry name" value="Zeta_carotene_desat/Oxidored"/>
</dbReference>
<dbReference type="InterPro" id="IPR004572">
    <property type="entry name" value="Protoporphyrinogen_oxidase"/>
</dbReference>
<evidence type="ECO:0000256" key="6">
    <source>
        <dbReference type="ARBA" id="ARBA00019046"/>
    </source>
</evidence>
<keyword evidence="7 11" id="KW-0285">Flavoprotein</keyword>
<comment type="catalytic activity">
    <reaction evidence="1">
        <text>coproporphyrinogen III + 3 O2 = coproporphyrin III + 3 H2O2</text>
        <dbReference type="Rhea" id="RHEA:43436"/>
        <dbReference type="ChEBI" id="CHEBI:15379"/>
        <dbReference type="ChEBI" id="CHEBI:16240"/>
        <dbReference type="ChEBI" id="CHEBI:57309"/>
        <dbReference type="ChEBI" id="CHEBI:131725"/>
        <dbReference type="EC" id="1.3.3.15"/>
    </reaction>
    <physiologicalReaction direction="left-to-right" evidence="1">
        <dbReference type="Rhea" id="RHEA:43437"/>
    </physiologicalReaction>
</comment>
<evidence type="ECO:0000256" key="4">
    <source>
        <dbReference type="ARBA" id="ARBA00008310"/>
    </source>
</evidence>
<evidence type="ECO:0000256" key="2">
    <source>
        <dbReference type="ARBA" id="ARBA00001974"/>
    </source>
</evidence>
<dbReference type="Proteomes" id="UP000633619">
    <property type="component" value="Unassembled WGS sequence"/>
</dbReference>
<gene>
    <name evidence="14" type="primary">hemY</name>
    <name evidence="14" type="ORF">I8U20_11920</name>
</gene>
<evidence type="ECO:0000313" key="15">
    <source>
        <dbReference type="Proteomes" id="UP000633619"/>
    </source>
</evidence>
<name>A0A8I1AFB4_THEIN</name>
<comment type="function">
    <text evidence="11">Involved in coproporphyrin-dependent heme b biosynthesis. Catalyzes the oxidation of coproporphyrinogen III to coproporphyrin III.</text>
</comment>
<dbReference type="Gene3D" id="3.90.660.20">
    <property type="entry name" value="Protoporphyrinogen oxidase, mitochondrial, domain 2"/>
    <property type="match status" value="1"/>
</dbReference>
<dbReference type="NCBIfam" id="NF008845">
    <property type="entry name" value="PRK11883.1-5"/>
    <property type="match status" value="1"/>
</dbReference>
<dbReference type="EC" id="1.3.3.15" evidence="5 11"/>
<dbReference type="SUPFAM" id="SSF54373">
    <property type="entry name" value="FAD-linked reductases, C-terminal domain"/>
    <property type="match status" value="1"/>
</dbReference>
<evidence type="ECO:0000256" key="3">
    <source>
        <dbReference type="ARBA" id="ARBA00004744"/>
    </source>
</evidence>
<keyword evidence="15" id="KW-1185">Reference proteome</keyword>
<dbReference type="PANTHER" id="PTHR42923">
    <property type="entry name" value="PROTOPORPHYRINOGEN OXIDASE"/>
    <property type="match status" value="1"/>
</dbReference>
<protein>
    <recommendedName>
        <fullName evidence="6 11">Coproporphyrinogen III oxidase</fullName>
        <ecNumber evidence="5 11">1.3.3.15</ecNumber>
    </recommendedName>
</protein>
<dbReference type="InterPro" id="IPR002937">
    <property type="entry name" value="Amino_oxidase"/>
</dbReference>
<evidence type="ECO:0000256" key="1">
    <source>
        <dbReference type="ARBA" id="ARBA00001755"/>
    </source>
</evidence>
<keyword evidence="12" id="KW-0175">Coiled coil</keyword>
<dbReference type="PANTHER" id="PTHR42923:SF3">
    <property type="entry name" value="PROTOPORPHYRINOGEN OXIDASE"/>
    <property type="match status" value="1"/>
</dbReference>
<accession>A0A8I1AFB4</accession>
<evidence type="ECO:0000256" key="12">
    <source>
        <dbReference type="SAM" id="Coils"/>
    </source>
</evidence>
<keyword evidence="11" id="KW-0963">Cytoplasm</keyword>
<dbReference type="UniPathway" id="UPA00252"/>
<comment type="subcellular location">
    <subcellularLocation>
        <location evidence="11">Cytoplasm</location>
    </subcellularLocation>
</comment>
<evidence type="ECO:0000259" key="13">
    <source>
        <dbReference type="Pfam" id="PF01593"/>
    </source>
</evidence>
<comment type="cofactor">
    <cofactor evidence="2 11">
        <name>FAD</name>
        <dbReference type="ChEBI" id="CHEBI:57692"/>
    </cofactor>
</comment>
<comment type="pathway">
    <text evidence="3 11">Porphyrin-containing compound metabolism; protoheme biosynthesis.</text>
</comment>